<gene>
    <name evidence="3" type="ORF">R1sor_002536</name>
</gene>
<name>A0ABD3H558_9MARC</name>
<evidence type="ECO:0000313" key="3">
    <source>
        <dbReference type="EMBL" id="KAL3684514.1"/>
    </source>
</evidence>
<organism evidence="3 4">
    <name type="scientific">Riccia sorocarpa</name>
    <dbReference type="NCBI Taxonomy" id="122646"/>
    <lineage>
        <taxon>Eukaryota</taxon>
        <taxon>Viridiplantae</taxon>
        <taxon>Streptophyta</taxon>
        <taxon>Embryophyta</taxon>
        <taxon>Marchantiophyta</taxon>
        <taxon>Marchantiopsida</taxon>
        <taxon>Marchantiidae</taxon>
        <taxon>Marchantiales</taxon>
        <taxon>Ricciaceae</taxon>
        <taxon>Riccia</taxon>
    </lineage>
</organism>
<feature type="compositionally biased region" description="Polar residues" evidence="1">
    <location>
        <begin position="311"/>
        <end position="323"/>
    </location>
</feature>
<evidence type="ECO:0000259" key="2">
    <source>
        <dbReference type="Pfam" id="PF13837"/>
    </source>
</evidence>
<dbReference type="Gene3D" id="1.10.10.60">
    <property type="entry name" value="Homeodomain-like"/>
    <property type="match status" value="1"/>
</dbReference>
<evidence type="ECO:0000313" key="4">
    <source>
        <dbReference type="Proteomes" id="UP001633002"/>
    </source>
</evidence>
<evidence type="ECO:0000256" key="1">
    <source>
        <dbReference type="SAM" id="MobiDB-lite"/>
    </source>
</evidence>
<dbReference type="InterPro" id="IPR044822">
    <property type="entry name" value="Myb_DNA-bind_4"/>
</dbReference>
<dbReference type="Pfam" id="PF13837">
    <property type="entry name" value="Myb_DNA-bind_4"/>
    <property type="match status" value="1"/>
</dbReference>
<proteinExistence type="predicted"/>
<accession>A0ABD3H558</accession>
<keyword evidence="4" id="KW-1185">Reference proteome</keyword>
<feature type="region of interest" description="Disordered" evidence="1">
    <location>
        <begin position="283"/>
        <end position="329"/>
    </location>
</feature>
<dbReference type="PANTHER" id="PTHR33492">
    <property type="entry name" value="OSJNBA0043A12.37 PROTEIN-RELATED"/>
    <property type="match status" value="1"/>
</dbReference>
<reference evidence="3 4" key="1">
    <citation type="submission" date="2024-09" db="EMBL/GenBank/DDBJ databases">
        <title>Chromosome-scale assembly of Riccia sorocarpa.</title>
        <authorList>
            <person name="Paukszto L."/>
        </authorList>
    </citation>
    <scope>NUCLEOTIDE SEQUENCE [LARGE SCALE GENOMIC DNA]</scope>
    <source>
        <strain evidence="3">LP-2024</strain>
        <tissue evidence="3">Aerial parts of the thallus</tissue>
    </source>
</reference>
<feature type="domain" description="Myb/SANT-like DNA-binding" evidence="2">
    <location>
        <begin position="162"/>
        <end position="239"/>
    </location>
</feature>
<dbReference type="EMBL" id="JBJQOH010000006">
    <property type="protein sequence ID" value="KAL3684514.1"/>
    <property type="molecule type" value="Genomic_DNA"/>
</dbReference>
<dbReference type="Proteomes" id="UP001633002">
    <property type="component" value="Unassembled WGS sequence"/>
</dbReference>
<comment type="caution">
    <text evidence="3">The sequence shown here is derived from an EMBL/GenBank/DDBJ whole genome shotgun (WGS) entry which is preliminary data.</text>
</comment>
<protein>
    <recommendedName>
        <fullName evidence="2">Myb/SANT-like DNA-binding domain-containing protein</fullName>
    </recommendedName>
</protein>
<sequence length="410" mass="46840">MGTVVLKIRDRTNLRDRNVWLWRSFDKLSAFVSHLKTILSLIVALTLFQGDRARKTLEGFEHEEDFWCSRQQRFNLEFARVRPTTQHNISWNVIDPPTEFCLQAKFPAGRFPLNPEEDNFDQGRVHHAAQFGAVPPTDGAGGSQPANRRRHSTCIVTKVIHKQWESSQVEALLECKKAEAEELESLVGREQIISAEMKWKRIHAAMLSKGVQADPSQLRNKWESTLGSYKKVKDWNIRSGVEPYASLSRADRKANNLPLEFPDRWFEILESFYAGRPSITPPCMAESMPGSSGLDLPASSPGAPAEDDRYYSSTDPTVRSNSGKLRKKNASKSANAIVDCLDRFTNSMSEAETKRQDRQAKRDEFEERRLQLMEDSDCRRVEFMQKQHSDMVEVFHSMAGAFVMMATHDR</sequence>
<dbReference type="PANTHER" id="PTHR33492:SF19">
    <property type="entry name" value="MYB-LIKE DOMAIN-CONTAINING PROTEIN"/>
    <property type="match status" value="1"/>
</dbReference>
<dbReference type="AlphaFoldDB" id="A0ABD3H558"/>